<evidence type="ECO:0000259" key="5">
    <source>
        <dbReference type="PROSITE" id="PS50931"/>
    </source>
</evidence>
<dbReference type="Proteomes" id="UP000199392">
    <property type="component" value="Unassembled WGS sequence"/>
</dbReference>
<dbReference type="InterPro" id="IPR000847">
    <property type="entry name" value="LysR_HTH_N"/>
</dbReference>
<sequence length="307" mass="33632">MVGIDMKHLAAFRAVMLSGTVSGAAEALGRTQPAVSRLLDSLEDQLQLTLFDRRRGLITPTAHAHMLFDEFERTWASFGSLTNFADRLADGTVGKLTVGAMPALGTSFLPKVIARFRSLYPEVRVILKVHMSHVIEDWAATQQIDIGIAELPFSRTGFRSRIFGNHPFVAAVPANHPLASRSEIGPTDLNDGPFISWSRDIGARVFADQALQLAGVHIEPMYETTMSAAAYEMVKQGLGVALLDPYSAALRNDTEVRILPFRPEAPCNVALLWPEYRQPGPHVDVLVKLMTELQAELFSALPGASTR</sequence>
<evidence type="ECO:0000313" key="7">
    <source>
        <dbReference type="Proteomes" id="UP000199392"/>
    </source>
</evidence>
<evidence type="ECO:0000256" key="2">
    <source>
        <dbReference type="ARBA" id="ARBA00023015"/>
    </source>
</evidence>
<reference evidence="7" key="1">
    <citation type="submission" date="2016-10" db="EMBL/GenBank/DDBJ databases">
        <authorList>
            <person name="Varghese N."/>
            <person name="Submissions S."/>
        </authorList>
    </citation>
    <scope>NUCLEOTIDE SEQUENCE [LARGE SCALE GENOMIC DNA]</scope>
    <source>
        <strain evidence="7">DSM 26894</strain>
    </source>
</reference>
<dbReference type="InterPro" id="IPR005119">
    <property type="entry name" value="LysR_subst-bd"/>
</dbReference>
<dbReference type="GO" id="GO:0003700">
    <property type="term" value="F:DNA-binding transcription factor activity"/>
    <property type="evidence" value="ECO:0007669"/>
    <property type="project" value="InterPro"/>
</dbReference>
<evidence type="ECO:0000256" key="1">
    <source>
        <dbReference type="ARBA" id="ARBA00009437"/>
    </source>
</evidence>
<dbReference type="AlphaFoldDB" id="A0A1I6UX00"/>
<dbReference type="PRINTS" id="PR00039">
    <property type="entry name" value="HTHLYSR"/>
</dbReference>
<keyword evidence="2" id="KW-0805">Transcription regulation</keyword>
<accession>A0A1I6UX00</accession>
<keyword evidence="4" id="KW-0804">Transcription</keyword>
<dbReference type="PANTHER" id="PTHR30427">
    <property type="entry name" value="TRANSCRIPTIONAL ACTIVATOR PROTEIN LYSR"/>
    <property type="match status" value="1"/>
</dbReference>
<dbReference type="Pfam" id="PF00126">
    <property type="entry name" value="HTH_1"/>
    <property type="match status" value="1"/>
</dbReference>
<evidence type="ECO:0000256" key="3">
    <source>
        <dbReference type="ARBA" id="ARBA00023125"/>
    </source>
</evidence>
<dbReference type="PROSITE" id="PS50931">
    <property type="entry name" value="HTH_LYSR"/>
    <property type="match status" value="1"/>
</dbReference>
<dbReference type="STRING" id="311180.SAMN04488050_10981"/>
<gene>
    <name evidence="6" type="ORF">SAMN04488050_10981</name>
</gene>
<dbReference type="Pfam" id="PF03466">
    <property type="entry name" value="LysR_substrate"/>
    <property type="match status" value="1"/>
</dbReference>
<comment type="similarity">
    <text evidence="1">Belongs to the LysR transcriptional regulatory family.</text>
</comment>
<dbReference type="GO" id="GO:0043565">
    <property type="term" value="F:sequence-specific DNA binding"/>
    <property type="evidence" value="ECO:0007669"/>
    <property type="project" value="TreeGrafter"/>
</dbReference>
<dbReference type="RefSeq" id="WP_218124916.1">
    <property type="nucleotide sequence ID" value="NZ_FNCL01000014.1"/>
</dbReference>
<evidence type="ECO:0000256" key="4">
    <source>
        <dbReference type="ARBA" id="ARBA00023163"/>
    </source>
</evidence>
<dbReference type="PANTHER" id="PTHR30427:SF1">
    <property type="entry name" value="TRANSCRIPTIONAL ACTIVATOR PROTEIN LYSR"/>
    <property type="match status" value="1"/>
</dbReference>
<organism evidence="6 7">
    <name type="scientific">Alloyangia pacifica</name>
    <dbReference type="NCBI Taxonomy" id="311180"/>
    <lineage>
        <taxon>Bacteria</taxon>
        <taxon>Pseudomonadati</taxon>
        <taxon>Pseudomonadota</taxon>
        <taxon>Alphaproteobacteria</taxon>
        <taxon>Rhodobacterales</taxon>
        <taxon>Roseobacteraceae</taxon>
        <taxon>Alloyangia</taxon>
    </lineage>
</organism>
<dbReference type="InterPro" id="IPR036388">
    <property type="entry name" value="WH-like_DNA-bd_sf"/>
</dbReference>
<dbReference type="SUPFAM" id="SSF46785">
    <property type="entry name" value="Winged helix' DNA-binding domain"/>
    <property type="match status" value="1"/>
</dbReference>
<keyword evidence="7" id="KW-1185">Reference proteome</keyword>
<dbReference type="EMBL" id="FOZW01000009">
    <property type="protein sequence ID" value="SFT05955.1"/>
    <property type="molecule type" value="Genomic_DNA"/>
</dbReference>
<dbReference type="Gene3D" id="3.40.190.290">
    <property type="match status" value="1"/>
</dbReference>
<proteinExistence type="inferred from homology"/>
<dbReference type="SUPFAM" id="SSF53850">
    <property type="entry name" value="Periplasmic binding protein-like II"/>
    <property type="match status" value="1"/>
</dbReference>
<dbReference type="Gene3D" id="1.10.10.10">
    <property type="entry name" value="Winged helix-like DNA-binding domain superfamily/Winged helix DNA-binding domain"/>
    <property type="match status" value="1"/>
</dbReference>
<feature type="domain" description="HTH lysR-type" evidence="5">
    <location>
        <begin position="4"/>
        <end position="61"/>
    </location>
</feature>
<evidence type="ECO:0000313" key="6">
    <source>
        <dbReference type="EMBL" id="SFT05955.1"/>
    </source>
</evidence>
<keyword evidence="3 6" id="KW-0238">DNA-binding</keyword>
<dbReference type="GO" id="GO:0010628">
    <property type="term" value="P:positive regulation of gene expression"/>
    <property type="evidence" value="ECO:0007669"/>
    <property type="project" value="TreeGrafter"/>
</dbReference>
<dbReference type="InterPro" id="IPR036390">
    <property type="entry name" value="WH_DNA-bd_sf"/>
</dbReference>
<protein>
    <submittedName>
        <fullName evidence="6">DNA-binding transcriptional regulator, LysR family</fullName>
    </submittedName>
</protein>
<name>A0A1I6UX00_9RHOB</name>